<dbReference type="AlphaFoldDB" id="F0J5U4"/>
<feature type="region of interest" description="Disordered" evidence="1">
    <location>
        <begin position="30"/>
        <end position="49"/>
    </location>
</feature>
<feature type="compositionally biased region" description="Basic and acidic residues" evidence="1">
    <location>
        <begin position="73"/>
        <end position="84"/>
    </location>
</feature>
<dbReference type="KEGG" id="amv:ACMV_31410"/>
<accession>F0J5U4</accession>
<sequence>MENRSSLIVQADLTQGGGHAACRAAQQMLHRHSSGSTRRLTRPADSGYDSADFTADLRQMVVTPHAARKSRRSAIDGRTTRHPG</sequence>
<gene>
    <name evidence="2" type="ordered locus">ACMV_31410</name>
</gene>
<feature type="region of interest" description="Disordered" evidence="1">
    <location>
        <begin position="63"/>
        <end position="84"/>
    </location>
</feature>
<dbReference type="EMBL" id="AP012035">
    <property type="protein sequence ID" value="BAJ82488.1"/>
    <property type="molecule type" value="Genomic_DNA"/>
</dbReference>
<reference evidence="2 3" key="1">
    <citation type="submission" date="2010-12" db="EMBL/GenBank/DDBJ databases">
        <title>Whole genome sequence of Acidiphilium multivorum AIU301.</title>
        <authorList>
            <person name="Narita-Yamada S."/>
            <person name="Nakamura S."/>
            <person name="Ito N."/>
            <person name="Takarada H."/>
            <person name="Katano Y."/>
            <person name="Nakazawa H."/>
            <person name="Hosoyama A."/>
            <person name="Yamada R."/>
            <person name="Fujita N."/>
        </authorList>
    </citation>
    <scope>NUCLEOTIDE SEQUENCE [LARGE SCALE GENOMIC DNA]</scope>
    <source>
        <strain evidence="3">DSM 11245 / JCM 8867 / AIU301</strain>
    </source>
</reference>
<dbReference type="HOGENOM" id="CLU_168288_0_0_5"/>
<proteinExistence type="predicted"/>
<protein>
    <submittedName>
        <fullName evidence="2">Uncharacterized protein</fullName>
    </submittedName>
</protein>
<evidence type="ECO:0000313" key="3">
    <source>
        <dbReference type="Proteomes" id="UP000007100"/>
    </source>
</evidence>
<evidence type="ECO:0000313" key="2">
    <source>
        <dbReference type="EMBL" id="BAJ82488.1"/>
    </source>
</evidence>
<organism evidence="2 3">
    <name type="scientific">Acidiphilium multivorum (strain DSM 11245 / JCM 8867 / NBRC 100883 / AIU 301)</name>
    <dbReference type="NCBI Taxonomy" id="926570"/>
    <lineage>
        <taxon>Bacteria</taxon>
        <taxon>Pseudomonadati</taxon>
        <taxon>Pseudomonadota</taxon>
        <taxon>Alphaproteobacteria</taxon>
        <taxon>Acetobacterales</taxon>
        <taxon>Acidocellaceae</taxon>
        <taxon>Acidiphilium</taxon>
    </lineage>
</organism>
<name>F0J5U4_ACIMA</name>
<dbReference type="Proteomes" id="UP000007100">
    <property type="component" value="Chromosome"/>
</dbReference>
<keyword evidence="3" id="KW-1185">Reference proteome</keyword>
<evidence type="ECO:0000256" key="1">
    <source>
        <dbReference type="SAM" id="MobiDB-lite"/>
    </source>
</evidence>